<dbReference type="AlphaFoldDB" id="A0A292PQ23"/>
<sequence>HSTRGTSRRSPETSTDSGSRIPIPNSTSAGFGSIPLSFQNPPRVLPTVAGSKAWWGIVAGARAMNSGVDTLSRLLAPRDTPDPTHPVWDTPALHSDRSPPRSRRKPTLQQEPTRDGTAESGGSIADRVAPISHGR</sequence>
<name>A0A292PQ23_9PEZI</name>
<protein>
    <submittedName>
        <fullName evidence="2">Uncharacterized protein</fullName>
    </submittedName>
</protein>
<reference evidence="2" key="1">
    <citation type="submission" date="2015-10" db="EMBL/GenBank/DDBJ databases">
        <authorList>
            <person name="Regsiter A."/>
            <person name="william w."/>
        </authorList>
    </citation>
    <scope>NUCLEOTIDE SEQUENCE</scope>
    <source>
        <strain evidence="2">Montdore</strain>
    </source>
</reference>
<dbReference type="Proteomes" id="UP001412239">
    <property type="component" value="Unassembled WGS sequence"/>
</dbReference>
<feature type="compositionally biased region" description="Polar residues" evidence="1">
    <location>
        <begin position="12"/>
        <end position="40"/>
    </location>
</feature>
<feature type="non-terminal residue" evidence="2">
    <location>
        <position position="1"/>
    </location>
</feature>
<keyword evidence="3" id="KW-1185">Reference proteome</keyword>
<feature type="non-terminal residue" evidence="2">
    <location>
        <position position="135"/>
    </location>
</feature>
<accession>A0A292PQ23</accession>
<proteinExistence type="predicted"/>
<feature type="region of interest" description="Disordered" evidence="1">
    <location>
        <begin position="1"/>
        <end position="42"/>
    </location>
</feature>
<organism evidence="2 3">
    <name type="scientific">Tuber aestivum</name>
    <name type="common">summer truffle</name>
    <dbReference type="NCBI Taxonomy" id="59557"/>
    <lineage>
        <taxon>Eukaryota</taxon>
        <taxon>Fungi</taxon>
        <taxon>Dikarya</taxon>
        <taxon>Ascomycota</taxon>
        <taxon>Pezizomycotina</taxon>
        <taxon>Pezizomycetes</taxon>
        <taxon>Pezizales</taxon>
        <taxon>Tuberaceae</taxon>
        <taxon>Tuber</taxon>
    </lineage>
</organism>
<gene>
    <name evidence="2" type="ORF">GSTUAT00007057001</name>
</gene>
<evidence type="ECO:0000313" key="3">
    <source>
        <dbReference type="Proteomes" id="UP001412239"/>
    </source>
</evidence>
<evidence type="ECO:0000256" key="1">
    <source>
        <dbReference type="SAM" id="MobiDB-lite"/>
    </source>
</evidence>
<evidence type="ECO:0000313" key="2">
    <source>
        <dbReference type="EMBL" id="CUS08881.1"/>
    </source>
</evidence>
<dbReference type="EMBL" id="LN891108">
    <property type="protein sequence ID" value="CUS08881.1"/>
    <property type="molecule type" value="Genomic_DNA"/>
</dbReference>
<feature type="region of interest" description="Disordered" evidence="1">
    <location>
        <begin position="74"/>
        <end position="135"/>
    </location>
</feature>